<comment type="cofactor">
    <cofactor evidence="6">
        <name>[2Fe-2S] cluster</name>
        <dbReference type="ChEBI" id="CHEBI:190135"/>
    </cofactor>
</comment>
<dbReference type="PRINTS" id="PR00162">
    <property type="entry name" value="RIESKE"/>
</dbReference>
<keyword evidence="9" id="KW-1185">Reference proteome</keyword>
<dbReference type="InterPro" id="IPR005805">
    <property type="entry name" value="Rieske_Fe-S_prot_C"/>
</dbReference>
<evidence type="ECO:0000256" key="3">
    <source>
        <dbReference type="ARBA" id="ARBA00023004"/>
    </source>
</evidence>
<dbReference type="eggNOG" id="COG0723">
    <property type="taxonomic scope" value="Bacteria"/>
</dbReference>
<feature type="domain" description="Rieske" evidence="7">
    <location>
        <begin position="38"/>
        <end position="128"/>
    </location>
</feature>
<dbReference type="Proteomes" id="UP000002572">
    <property type="component" value="Chromosome"/>
</dbReference>
<dbReference type="InterPro" id="IPR036922">
    <property type="entry name" value="Rieske_2Fe-2S_sf"/>
</dbReference>
<dbReference type="Gene3D" id="2.102.10.10">
    <property type="entry name" value="Rieske [2Fe-2S] iron-sulphur domain"/>
    <property type="match status" value="1"/>
</dbReference>
<evidence type="ECO:0000313" key="8">
    <source>
        <dbReference type="EMBL" id="ADU67313.1"/>
    </source>
</evidence>
<evidence type="ECO:0000259" key="7">
    <source>
        <dbReference type="PROSITE" id="PS51296"/>
    </source>
</evidence>
<dbReference type="EMBL" id="CP002432">
    <property type="protein sequence ID" value="ADU67313.1"/>
    <property type="molecule type" value="Genomic_DNA"/>
</dbReference>
<proteinExistence type="predicted"/>
<dbReference type="InterPro" id="IPR014349">
    <property type="entry name" value="Rieske_Fe-S_prot"/>
</dbReference>
<evidence type="ECO:0000256" key="6">
    <source>
        <dbReference type="ARBA" id="ARBA00034078"/>
    </source>
</evidence>
<dbReference type="InParanoid" id="E6W6H8"/>
<dbReference type="SUPFAM" id="SSF50022">
    <property type="entry name" value="ISP domain"/>
    <property type="match status" value="1"/>
</dbReference>
<dbReference type="CDD" id="cd03467">
    <property type="entry name" value="Rieske"/>
    <property type="match status" value="1"/>
</dbReference>
<dbReference type="GO" id="GO:0051537">
    <property type="term" value="F:2 iron, 2 sulfur cluster binding"/>
    <property type="evidence" value="ECO:0007669"/>
    <property type="project" value="UniProtKB-KW"/>
</dbReference>
<dbReference type="OrthoDB" id="9767869at2"/>
<dbReference type="PROSITE" id="PS51296">
    <property type="entry name" value="RIESKE"/>
    <property type="match status" value="1"/>
</dbReference>
<evidence type="ECO:0000313" key="9">
    <source>
        <dbReference type="Proteomes" id="UP000002572"/>
    </source>
</evidence>
<dbReference type="Pfam" id="PF00355">
    <property type="entry name" value="Rieske"/>
    <property type="match status" value="1"/>
</dbReference>
<organism evidence="8 9">
    <name type="scientific">Desulfurispirillum indicum (strain ATCC BAA-1389 / DSM 22839 / S5)</name>
    <dbReference type="NCBI Taxonomy" id="653733"/>
    <lineage>
        <taxon>Bacteria</taxon>
        <taxon>Pseudomonadati</taxon>
        <taxon>Chrysiogenota</taxon>
        <taxon>Chrysiogenia</taxon>
        <taxon>Chrysiogenales</taxon>
        <taxon>Chrysiogenaceae</taxon>
        <taxon>Desulfurispirillum</taxon>
    </lineage>
</organism>
<accession>E6W6H8</accession>
<name>E6W6H8_DESIS</name>
<reference evidence="8 9" key="1">
    <citation type="submission" date="2010-12" db="EMBL/GenBank/DDBJ databases">
        <title>Complete sequence of Desulfurispirillum indicum S5.</title>
        <authorList>
            <consortium name="US DOE Joint Genome Institute"/>
            <person name="Lucas S."/>
            <person name="Copeland A."/>
            <person name="Lapidus A."/>
            <person name="Cheng J.-F."/>
            <person name="Goodwin L."/>
            <person name="Pitluck S."/>
            <person name="Chertkov O."/>
            <person name="Held B."/>
            <person name="Detter J.C."/>
            <person name="Han C."/>
            <person name="Tapia R."/>
            <person name="Land M."/>
            <person name="Hauser L."/>
            <person name="Kyrpides N."/>
            <person name="Ivanova N."/>
            <person name="Mikhailova N."/>
            <person name="Haggblom M."/>
            <person name="Rauschenbach I."/>
            <person name="Bini E."/>
            <person name="Woyke T."/>
        </authorList>
    </citation>
    <scope>NUCLEOTIDE SEQUENCE [LARGE SCALE GENOMIC DNA]</scope>
    <source>
        <strain evidence="9">ATCC BAA-1389 / DSM 22839 / S5</strain>
    </source>
</reference>
<dbReference type="AlphaFoldDB" id="E6W6H8"/>
<dbReference type="RefSeq" id="WP_013507182.1">
    <property type="nucleotide sequence ID" value="NC_014836.1"/>
</dbReference>
<dbReference type="InterPro" id="IPR017941">
    <property type="entry name" value="Rieske_2Fe-2S"/>
</dbReference>
<evidence type="ECO:0000256" key="2">
    <source>
        <dbReference type="ARBA" id="ARBA00022723"/>
    </source>
</evidence>
<keyword evidence="2" id="KW-0479">Metal-binding</keyword>
<keyword evidence="1" id="KW-0001">2Fe-2S</keyword>
<sequence>METISGKRRRFLTLALGLLTLGGIVRFLRPNIARQDVRLHVDYEPVPAGGALVYRESRVALIRNQADQVYALDLTCTHLGCTLTVTPSEIVCPCHGSRFDRSGNVLQGPAERPLRQLHVSRDAQHWTVSQ</sequence>
<gene>
    <name evidence="8" type="ordered locus">Selin_2602</name>
</gene>
<dbReference type="HOGENOM" id="CLU_055690_1_1_0"/>
<protein>
    <submittedName>
        <fullName evidence="8">Rieske (2Fe-2S) iron-sulfur domain</fullName>
    </submittedName>
</protein>
<keyword evidence="4" id="KW-0411">Iron-sulfur</keyword>
<dbReference type="STRING" id="653733.Selin_2602"/>
<keyword evidence="3" id="KW-0408">Iron</keyword>
<evidence type="ECO:0000256" key="1">
    <source>
        <dbReference type="ARBA" id="ARBA00022714"/>
    </source>
</evidence>
<evidence type="ECO:0000256" key="4">
    <source>
        <dbReference type="ARBA" id="ARBA00023014"/>
    </source>
</evidence>
<dbReference type="GO" id="GO:0046872">
    <property type="term" value="F:metal ion binding"/>
    <property type="evidence" value="ECO:0007669"/>
    <property type="project" value="UniProtKB-KW"/>
</dbReference>
<dbReference type="KEGG" id="din:Selin_2602"/>
<evidence type="ECO:0000256" key="5">
    <source>
        <dbReference type="ARBA" id="ARBA00023157"/>
    </source>
</evidence>
<keyword evidence="5" id="KW-1015">Disulfide bond</keyword>
<dbReference type="GO" id="GO:0016020">
    <property type="term" value="C:membrane"/>
    <property type="evidence" value="ECO:0007669"/>
    <property type="project" value="InterPro"/>
</dbReference>
<dbReference type="PANTHER" id="PTHR10134">
    <property type="entry name" value="CYTOCHROME B-C1 COMPLEX SUBUNIT RIESKE, MITOCHONDRIAL"/>
    <property type="match status" value="1"/>
</dbReference>